<evidence type="ECO:0000313" key="3">
    <source>
        <dbReference type="Proteomes" id="UP000194236"/>
    </source>
</evidence>
<dbReference type="Proteomes" id="UP000194236">
    <property type="component" value="Unassembled WGS sequence"/>
</dbReference>
<protein>
    <submittedName>
        <fullName evidence="2">Uncharacterized protein</fullName>
    </submittedName>
</protein>
<organism evidence="2 3">
    <name type="scientific">Euroglyphus maynei</name>
    <name type="common">Mayne's house dust mite</name>
    <dbReference type="NCBI Taxonomy" id="6958"/>
    <lineage>
        <taxon>Eukaryota</taxon>
        <taxon>Metazoa</taxon>
        <taxon>Ecdysozoa</taxon>
        <taxon>Arthropoda</taxon>
        <taxon>Chelicerata</taxon>
        <taxon>Arachnida</taxon>
        <taxon>Acari</taxon>
        <taxon>Acariformes</taxon>
        <taxon>Sarcoptiformes</taxon>
        <taxon>Astigmata</taxon>
        <taxon>Psoroptidia</taxon>
        <taxon>Analgoidea</taxon>
        <taxon>Pyroglyphidae</taxon>
        <taxon>Pyroglyphinae</taxon>
        <taxon>Euroglyphus</taxon>
    </lineage>
</organism>
<feature type="non-terminal residue" evidence="2">
    <location>
        <position position="1"/>
    </location>
</feature>
<comment type="caution">
    <text evidence="2">The sequence shown here is derived from an EMBL/GenBank/DDBJ whole genome shotgun (WGS) entry which is preliminary data.</text>
</comment>
<feature type="region of interest" description="Disordered" evidence="1">
    <location>
        <begin position="1"/>
        <end position="40"/>
    </location>
</feature>
<evidence type="ECO:0000313" key="2">
    <source>
        <dbReference type="EMBL" id="OTF79357.1"/>
    </source>
</evidence>
<accession>A0A1Y3BGS7</accession>
<proteinExistence type="predicted"/>
<reference evidence="2 3" key="1">
    <citation type="submission" date="2017-03" db="EMBL/GenBank/DDBJ databases">
        <title>Genome Survey of Euroglyphus maynei.</title>
        <authorList>
            <person name="Arlian L.G."/>
            <person name="Morgan M.S."/>
            <person name="Rider S.D."/>
        </authorList>
    </citation>
    <scope>NUCLEOTIDE SEQUENCE [LARGE SCALE GENOMIC DNA]</scope>
    <source>
        <strain evidence="2">Arlian Lab</strain>
        <tissue evidence="2">Whole body</tissue>
    </source>
</reference>
<dbReference type="EMBL" id="MUJZ01023532">
    <property type="protein sequence ID" value="OTF79357.1"/>
    <property type="molecule type" value="Genomic_DNA"/>
</dbReference>
<keyword evidence="3" id="KW-1185">Reference proteome</keyword>
<dbReference type="AlphaFoldDB" id="A0A1Y3BGS7"/>
<dbReference type="OrthoDB" id="6516975at2759"/>
<evidence type="ECO:0000256" key="1">
    <source>
        <dbReference type="SAM" id="MobiDB-lite"/>
    </source>
</evidence>
<sequence>ESKEPNNENDGNTDISSLNIKEENKEEDVPEEKFPMNNTNPIEVITTNKISSSISSDYITYSKLYPPYQDSNIEPSYSPPPSPPAARPVMTVLETTDWITLPNGIKVGPGTKQIIVHPYNRPVY</sequence>
<name>A0A1Y3BGS7_EURMA</name>
<feature type="compositionally biased region" description="Polar residues" evidence="1">
    <location>
        <begin position="8"/>
        <end position="19"/>
    </location>
</feature>
<gene>
    <name evidence="2" type="ORF">BLA29_006291</name>
</gene>